<dbReference type="Pfam" id="PF21654">
    <property type="entry name" value="DncV-like_NTFase"/>
    <property type="match status" value="1"/>
</dbReference>
<evidence type="ECO:0000313" key="14">
    <source>
        <dbReference type="EMBL" id="PIT04772.1"/>
    </source>
</evidence>
<protein>
    <recommendedName>
        <fullName evidence="10">Cyclic GMP-AMP synthase</fullName>
    </recommendedName>
</protein>
<dbReference type="AlphaFoldDB" id="A0A2M6UJH8"/>
<dbReference type="NCBIfam" id="NF041078">
    <property type="entry name" value="cGAS"/>
    <property type="match status" value="1"/>
</dbReference>
<gene>
    <name evidence="14" type="ORF">TSA1_31490</name>
</gene>
<feature type="domain" description="Cyclic GMP-AMP synthase C-terminal" evidence="13">
    <location>
        <begin position="220"/>
        <end position="349"/>
    </location>
</feature>
<dbReference type="InterPro" id="IPR048445">
    <property type="entry name" value="DncV-like_NTFase"/>
</dbReference>
<dbReference type="Proteomes" id="UP000228930">
    <property type="component" value="Unassembled WGS sequence"/>
</dbReference>
<evidence type="ECO:0000256" key="10">
    <source>
        <dbReference type="ARBA" id="ARBA00044145"/>
    </source>
</evidence>
<proteinExistence type="predicted"/>
<evidence type="ECO:0000313" key="15">
    <source>
        <dbReference type="Proteomes" id="UP000228930"/>
    </source>
</evidence>
<keyword evidence="7" id="KW-0546">Nucleotide metabolism</keyword>
<keyword evidence="3" id="KW-0479">Metal-binding</keyword>
<evidence type="ECO:0000256" key="8">
    <source>
        <dbReference type="ARBA" id="ARBA00023118"/>
    </source>
</evidence>
<evidence type="ECO:0000256" key="2">
    <source>
        <dbReference type="ARBA" id="ARBA00022695"/>
    </source>
</evidence>
<organism evidence="14 15">
    <name type="scientific">Bradyrhizobium nitroreducens</name>
    <dbReference type="NCBI Taxonomy" id="709803"/>
    <lineage>
        <taxon>Bacteria</taxon>
        <taxon>Pseudomonadati</taxon>
        <taxon>Pseudomonadota</taxon>
        <taxon>Alphaproteobacteria</taxon>
        <taxon>Hyphomicrobiales</taxon>
        <taxon>Nitrobacteraceae</taxon>
        <taxon>Bradyrhizobium</taxon>
    </lineage>
</organism>
<dbReference type="GO" id="GO:0005525">
    <property type="term" value="F:GTP binding"/>
    <property type="evidence" value="ECO:0007669"/>
    <property type="project" value="UniProtKB-KW"/>
</dbReference>
<evidence type="ECO:0000256" key="5">
    <source>
        <dbReference type="ARBA" id="ARBA00022840"/>
    </source>
</evidence>
<evidence type="ECO:0000259" key="12">
    <source>
        <dbReference type="Pfam" id="PF21654"/>
    </source>
</evidence>
<evidence type="ECO:0000256" key="4">
    <source>
        <dbReference type="ARBA" id="ARBA00022741"/>
    </source>
</evidence>
<dbReference type="InterPro" id="IPR048446">
    <property type="entry name" value="DncV_C"/>
</dbReference>
<keyword evidence="8" id="KW-0051">Antiviral defense</keyword>
<comment type="caution">
    <text evidence="14">The sequence shown here is derived from an EMBL/GenBank/DDBJ whole genome shotgun (WGS) entry which is preliminary data.</text>
</comment>
<keyword evidence="1" id="KW-0808">Transferase</keyword>
<keyword evidence="9" id="KW-0342">GTP-binding</keyword>
<comment type="catalytic activity">
    <reaction evidence="11">
        <text>GTP + ATP = 3',3'-cGAMP + 2 diphosphate</text>
        <dbReference type="Rhea" id="RHEA:35647"/>
        <dbReference type="ChEBI" id="CHEBI:30616"/>
        <dbReference type="ChEBI" id="CHEBI:33019"/>
        <dbReference type="ChEBI" id="CHEBI:37565"/>
        <dbReference type="ChEBI" id="CHEBI:71501"/>
    </reaction>
    <physiologicalReaction direction="left-to-right" evidence="11">
        <dbReference type="Rhea" id="RHEA:35648"/>
    </physiologicalReaction>
</comment>
<keyword evidence="5" id="KW-0067">ATP-binding</keyword>
<evidence type="ECO:0000259" key="13">
    <source>
        <dbReference type="Pfam" id="PF21713"/>
    </source>
</evidence>
<dbReference type="GO" id="GO:0140701">
    <property type="term" value="F:3',3'-cyclic GMP-AMP synthase activity"/>
    <property type="evidence" value="ECO:0007669"/>
    <property type="project" value="InterPro"/>
</dbReference>
<evidence type="ECO:0000256" key="7">
    <source>
        <dbReference type="ARBA" id="ARBA00023080"/>
    </source>
</evidence>
<dbReference type="GO" id="GO:0046872">
    <property type="term" value="F:metal ion binding"/>
    <property type="evidence" value="ECO:0007669"/>
    <property type="project" value="UniProtKB-KW"/>
</dbReference>
<evidence type="ECO:0000256" key="3">
    <source>
        <dbReference type="ARBA" id="ARBA00022723"/>
    </source>
</evidence>
<dbReference type="EMBL" id="LFJC01000003">
    <property type="protein sequence ID" value="PIT04772.1"/>
    <property type="molecule type" value="Genomic_DNA"/>
</dbReference>
<keyword evidence="6" id="KW-0460">Magnesium</keyword>
<keyword evidence="2" id="KW-0548">Nucleotidyltransferase</keyword>
<dbReference type="Pfam" id="PF21713">
    <property type="entry name" value="DncV_C"/>
    <property type="match status" value="1"/>
</dbReference>
<evidence type="ECO:0000256" key="9">
    <source>
        <dbReference type="ARBA" id="ARBA00023134"/>
    </source>
</evidence>
<sequence length="382" mass="42789">MANVSGLLYRGGETPSFLDNLQITEACHSELRAARTKVRQCLRAEFTKASKADVGFTVRPRFFTQGSFAYRTINDPAWTPPQQMDLDDGTYLPMTFVQGAKPSVAAAAFFTIVDRALQALAKVEGWIFVKKPTCARLIISEYAHIDVPLYAIPDKEFRLLEKAAQARTFDGAFDARADSIDRWDALPSDCVLLAHREEDWVASDPRQINDWFVGAVDVYGERLRRICRYLKAWRDHHRPHLDRVSSILLMVCAWKVFDDFGRPNVPARDDAALLLVARRLPILLAGPVENPTDPEEKVDARLPDADRRVAIAMAEGLAKELGEIVEKCFDPQEAVTRLQALFGDRIPDRPDLIDVTKAAYAEVRSHDRRISAAPVVGKSTSA</sequence>
<keyword evidence="4" id="KW-0547">Nucleotide-binding</keyword>
<accession>A0A2M6UJH8</accession>
<feature type="domain" description="Cyclic GMP-AMP synthase DncV-like nucleotidyltransferase" evidence="12">
    <location>
        <begin position="60"/>
        <end position="150"/>
    </location>
</feature>
<keyword evidence="15" id="KW-1185">Reference proteome</keyword>
<name>A0A2M6UJH8_9BRAD</name>
<dbReference type="GO" id="GO:0051607">
    <property type="term" value="P:defense response to virus"/>
    <property type="evidence" value="ECO:0007669"/>
    <property type="project" value="UniProtKB-KW"/>
</dbReference>
<dbReference type="GO" id="GO:0005524">
    <property type="term" value="F:ATP binding"/>
    <property type="evidence" value="ECO:0007669"/>
    <property type="project" value="UniProtKB-KW"/>
</dbReference>
<dbReference type="GO" id="GO:0009117">
    <property type="term" value="P:nucleotide metabolic process"/>
    <property type="evidence" value="ECO:0007669"/>
    <property type="project" value="UniProtKB-KW"/>
</dbReference>
<evidence type="ECO:0000256" key="1">
    <source>
        <dbReference type="ARBA" id="ARBA00022679"/>
    </source>
</evidence>
<evidence type="ECO:0000256" key="6">
    <source>
        <dbReference type="ARBA" id="ARBA00022842"/>
    </source>
</evidence>
<reference evidence="14 15" key="1">
    <citation type="submission" date="2015-06" db="EMBL/GenBank/DDBJ databases">
        <title>Comparative genome analysis of nirS-carrying Bradyrhizobium sp. strains.</title>
        <authorList>
            <person name="Ishii S."/>
            <person name="Jang J."/>
            <person name="Nishizawa T."/>
            <person name="Senoo K."/>
        </authorList>
    </citation>
    <scope>NUCLEOTIDE SEQUENCE [LARGE SCALE GENOMIC DNA]</scope>
    <source>
        <strain evidence="14 15">TSA1</strain>
    </source>
</reference>
<dbReference type="InterPro" id="IPR047805">
    <property type="entry name" value="GAMP_synthase"/>
</dbReference>
<evidence type="ECO:0000256" key="11">
    <source>
        <dbReference type="ARBA" id="ARBA00048304"/>
    </source>
</evidence>